<proteinExistence type="predicted"/>
<name>A0A8G0PE48_9HYPO</name>
<dbReference type="EMBL" id="CP075865">
    <property type="protein sequence ID" value="QYS97187.1"/>
    <property type="molecule type" value="Genomic_DNA"/>
</dbReference>
<protein>
    <submittedName>
        <fullName evidence="1">Uncharacterized protein</fullName>
    </submittedName>
</protein>
<keyword evidence="2" id="KW-1185">Reference proteome</keyword>
<evidence type="ECO:0000313" key="1">
    <source>
        <dbReference type="EMBL" id="QYS97187.1"/>
    </source>
</evidence>
<sequence>MYKYRAALKCAAVRAGTATPAPSKKNKMPSHWITPLIPLVARPSVSEIVWTGLHEYIHVQYGARDVEQVIGLLVMDGVSVSPREPAAIRNTTQWHHTHSVAR</sequence>
<organism evidence="1 2">
    <name type="scientific">Trichoderma simmonsii</name>
    <dbReference type="NCBI Taxonomy" id="1491479"/>
    <lineage>
        <taxon>Eukaryota</taxon>
        <taxon>Fungi</taxon>
        <taxon>Dikarya</taxon>
        <taxon>Ascomycota</taxon>
        <taxon>Pezizomycotina</taxon>
        <taxon>Sordariomycetes</taxon>
        <taxon>Hypocreomycetidae</taxon>
        <taxon>Hypocreales</taxon>
        <taxon>Hypocreaceae</taxon>
        <taxon>Trichoderma</taxon>
    </lineage>
</organism>
<gene>
    <name evidence="1" type="ORF">H0G86_004417</name>
</gene>
<dbReference type="AlphaFoldDB" id="A0A8G0PE48"/>
<accession>A0A8G0PE48</accession>
<reference evidence="1 2" key="1">
    <citation type="journal article" date="2021" name="BMC Genomics">
        <title>Telomere-to-telomere genome assembly of asparaginase-producing Trichoderma simmonsii.</title>
        <authorList>
            <person name="Chung D."/>
            <person name="Kwon Y.M."/>
            <person name="Yang Y."/>
        </authorList>
    </citation>
    <scope>NUCLEOTIDE SEQUENCE [LARGE SCALE GENOMIC DNA]</scope>
    <source>
        <strain evidence="1 2">GH-Sj1</strain>
    </source>
</reference>
<evidence type="ECO:0000313" key="2">
    <source>
        <dbReference type="Proteomes" id="UP000826661"/>
    </source>
</evidence>
<dbReference type="Proteomes" id="UP000826661">
    <property type="component" value="Chromosome II"/>
</dbReference>